<feature type="binding site" evidence="9">
    <location>
        <begin position="40"/>
        <end position="41"/>
    </location>
    <ligand>
        <name>substrate</name>
    </ligand>
</feature>
<dbReference type="HOGENOM" id="CLU_053680_1_0_10"/>
<evidence type="ECO:0000256" key="1">
    <source>
        <dbReference type="ARBA" id="ARBA00004828"/>
    </source>
</evidence>
<gene>
    <name evidence="9" type="primary">argB</name>
    <name evidence="11" type="ORF">BN938_1932</name>
</gene>
<keyword evidence="2 9" id="KW-0055">Arginine biosynthesis</keyword>
<dbReference type="SUPFAM" id="SSF53633">
    <property type="entry name" value="Carbamate kinase-like"/>
    <property type="match status" value="1"/>
</dbReference>
<evidence type="ECO:0000313" key="11">
    <source>
        <dbReference type="EMBL" id="CDN32010.1"/>
    </source>
</evidence>
<evidence type="ECO:0000313" key="12">
    <source>
        <dbReference type="Proteomes" id="UP000027616"/>
    </source>
</evidence>
<keyword evidence="5 9" id="KW-0547">Nucleotide-binding</keyword>
<evidence type="ECO:0000256" key="2">
    <source>
        <dbReference type="ARBA" id="ARBA00022571"/>
    </source>
</evidence>
<keyword evidence="12" id="KW-1185">Reference proteome</keyword>
<dbReference type="GO" id="GO:0003991">
    <property type="term" value="F:acetylglutamate kinase activity"/>
    <property type="evidence" value="ECO:0007669"/>
    <property type="project" value="UniProtKB-UniRule"/>
</dbReference>
<evidence type="ECO:0000256" key="9">
    <source>
        <dbReference type="HAMAP-Rule" id="MF_00082"/>
    </source>
</evidence>
<sequence length="271" mass="28548">MEKLKVIKIGGNIVDDPTKLERFISDFAKLEGLKILVHGGGKVATTIGKSLGIETTMINGRRVTDRPTLDVVTMVYAGLINKNIVAQLQAVSCNAIGLCGVDGAFINSRKRSPHPIDYGFVGDPVSVNIATAKLLLGGGVVPVIAPITGDMGGTLLNTNADTVAQTIATGLAGEYETELVYCFEKRGVLENVEDENSVIRHITPAIFEQLKAEKKVADGMLPKLENAFKAVDEGVERVVICAAEAIGEDGNWGTVIGGCCGSDHATSAGRQ</sequence>
<comment type="function">
    <text evidence="9">Catalyzes the ATP-dependent phosphorylation of N-acetyl-L-glutamate.</text>
</comment>
<comment type="pathway">
    <text evidence="1 9">Amino-acid biosynthesis; L-arginine biosynthesis; N(2)-acetyl-L-ornithine from L-glutamate: step 2/4.</text>
</comment>
<dbReference type="GO" id="GO:0005524">
    <property type="term" value="F:ATP binding"/>
    <property type="evidence" value="ECO:0007669"/>
    <property type="project" value="UniProtKB-UniRule"/>
</dbReference>
<dbReference type="PIRSF" id="PIRSF000728">
    <property type="entry name" value="NAGK"/>
    <property type="match status" value="1"/>
</dbReference>
<name>A0A060R8Y0_9BACT</name>
<accession>A0A060R8Y0</accession>
<dbReference type="KEGG" id="rbc:BN938_1932"/>
<protein>
    <recommendedName>
        <fullName evidence="9">Acetylglutamate kinase</fullName>
        <ecNumber evidence="9">2.7.2.8</ecNumber>
    </recommendedName>
    <alternativeName>
        <fullName evidence="9">N-acetyl-L-glutamate 5-phosphotransferase</fullName>
    </alternativeName>
    <alternativeName>
        <fullName evidence="9">NAG kinase</fullName>
        <shortName evidence="9">NAGK</shortName>
    </alternativeName>
</protein>
<keyword evidence="3 9" id="KW-0028">Amino-acid biosynthesis</keyword>
<dbReference type="PANTHER" id="PTHR23342">
    <property type="entry name" value="N-ACETYLGLUTAMATE SYNTHASE"/>
    <property type="match status" value="1"/>
</dbReference>
<dbReference type="InterPro" id="IPR004662">
    <property type="entry name" value="AcgluKinase_fam"/>
</dbReference>
<dbReference type="eggNOG" id="COG0548">
    <property type="taxonomic scope" value="Bacteria"/>
</dbReference>
<dbReference type="HAMAP" id="MF_00082">
    <property type="entry name" value="ArgB"/>
    <property type="match status" value="1"/>
</dbReference>
<feature type="site" description="Transition state stabilizer" evidence="9">
    <location>
        <position position="223"/>
    </location>
</feature>
<dbReference type="OrthoDB" id="9803155at2"/>
<evidence type="ECO:0000256" key="6">
    <source>
        <dbReference type="ARBA" id="ARBA00022777"/>
    </source>
</evidence>
<keyword evidence="9" id="KW-0963">Cytoplasm</keyword>
<feature type="site" description="Transition state stabilizer" evidence="9">
    <location>
        <position position="8"/>
    </location>
</feature>
<evidence type="ECO:0000259" key="10">
    <source>
        <dbReference type="Pfam" id="PF00696"/>
    </source>
</evidence>
<keyword evidence="7 9" id="KW-0067">ATP-binding</keyword>
<feature type="binding site" evidence="9">
    <location>
        <position position="62"/>
    </location>
    <ligand>
        <name>substrate</name>
    </ligand>
</feature>
<proteinExistence type="inferred from homology"/>
<dbReference type="EMBL" id="HG934468">
    <property type="protein sequence ID" value="CDN32010.1"/>
    <property type="molecule type" value="Genomic_DNA"/>
</dbReference>
<dbReference type="Pfam" id="PF00696">
    <property type="entry name" value="AA_kinase"/>
    <property type="match status" value="1"/>
</dbReference>
<comment type="similarity">
    <text evidence="9">Belongs to the acetylglutamate kinase family. ArgB subfamily.</text>
</comment>
<organism evidence="11 12">
    <name type="scientific">Mucinivorans hirudinis</name>
    <dbReference type="NCBI Taxonomy" id="1433126"/>
    <lineage>
        <taxon>Bacteria</taxon>
        <taxon>Pseudomonadati</taxon>
        <taxon>Bacteroidota</taxon>
        <taxon>Bacteroidia</taxon>
        <taxon>Bacteroidales</taxon>
        <taxon>Rikenellaceae</taxon>
        <taxon>Mucinivorans</taxon>
    </lineage>
</organism>
<feature type="binding site" evidence="9">
    <location>
        <position position="157"/>
    </location>
    <ligand>
        <name>substrate</name>
    </ligand>
</feature>
<dbReference type="Gene3D" id="3.40.1160.10">
    <property type="entry name" value="Acetylglutamate kinase-like"/>
    <property type="match status" value="1"/>
</dbReference>
<reference evidence="11 12" key="1">
    <citation type="journal article" date="2015" name="Genome Announc.">
        <title>Complete Genome Sequence of the Novel Leech Symbiont Mucinivorans hirudinis M3T.</title>
        <authorList>
            <person name="Nelson M.C."/>
            <person name="Bomar L."/>
            <person name="Graf J."/>
        </authorList>
    </citation>
    <scope>NUCLEOTIDE SEQUENCE [LARGE SCALE GENOMIC DNA]</scope>
    <source>
        <strain evidence="12">M3</strain>
    </source>
</reference>
<dbReference type="InterPro" id="IPR037528">
    <property type="entry name" value="ArgB"/>
</dbReference>
<dbReference type="STRING" id="1433126.BN938_1932"/>
<dbReference type="InterPro" id="IPR001048">
    <property type="entry name" value="Asp/Glu/Uridylate_kinase"/>
</dbReference>
<dbReference type="CDD" id="cd04238">
    <property type="entry name" value="AAK_NAGK-like"/>
    <property type="match status" value="1"/>
</dbReference>
<dbReference type="NCBIfam" id="TIGR00761">
    <property type="entry name" value="argB"/>
    <property type="match status" value="1"/>
</dbReference>
<dbReference type="PANTHER" id="PTHR23342:SF0">
    <property type="entry name" value="N-ACETYLGLUTAMATE SYNTHASE, MITOCHONDRIAL"/>
    <property type="match status" value="1"/>
</dbReference>
<keyword evidence="6 9" id="KW-0418">Kinase</keyword>
<dbReference type="GO" id="GO:0005737">
    <property type="term" value="C:cytoplasm"/>
    <property type="evidence" value="ECO:0007669"/>
    <property type="project" value="UniProtKB-SubCell"/>
</dbReference>
<dbReference type="UniPathway" id="UPA00068">
    <property type="reaction ID" value="UER00107"/>
</dbReference>
<comment type="subcellular location">
    <subcellularLocation>
        <location evidence="9">Cytoplasm</location>
    </subcellularLocation>
</comment>
<dbReference type="Proteomes" id="UP000027616">
    <property type="component" value="Chromosome I"/>
</dbReference>
<evidence type="ECO:0000256" key="7">
    <source>
        <dbReference type="ARBA" id="ARBA00022840"/>
    </source>
</evidence>
<evidence type="ECO:0000256" key="3">
    <source>
        <dbReference type="ARBA" id="ARBA00022605"/>
    </source>
</evidence>
<dbReference type="PATRIC" id="fig|1433126.3.peg.1909"/>
<dbReference type="EC" id="2.7.2.8" evidence="9"/>
<feature type="domain" description="Aspartate/glutamate/uridylate kinase" evidence="10">
    <location>
        <begin position="3"/>
        <end position="241"/>
    </location>
</feature>
<evidence type="ECO:0000256" key="5">
    <source>
        <dbReference type="ARBA" id="ARBA00022741"/>
    </source>
</evidence>
<dbReference type="InterPro" id="IPR036393">
    <property type="entry name" value="AceGlu_kinase-like_sf"/>
</dbReference>
<evidence type="ECO:0000256" key="4">
    <source>
        <dbReference type="ARBA" id="ARBA00022679"/>
    </source>
</evidence>
<evidence type="ECO:0000256" key="8">
    <source>
        <dbReference type="ARBA" id="ARBA00048141"/>
    </source>
</evidence>
<dbReference type="GO" id="GO:0042450">
    <property type="term" value="P:L-arginine biosynthetic process via ornithine"/>
    <property type="evidence" value="ECO:0007669"/>
    <property type="project" value="UniProtKB-UniRule"/>
</dbReference>
<comment type="catalytic activity">
    <reaction evidence="8 9">
        <text>N-acetyl-L-glutamate + ATP = N-acetyl-L-glutamyl 5-phosphate + ADP</text>
        <dbReference type="Rhea" id="RHEA:14629"/>
        <dbReference type="ChEBI" id="CHEBI:30616"/>
        <dbReference type="ChEBI" id="CHEBI:44337"/>
        <dbReference type="ChEBI" id="CHEBI:57936"/>
        <dbReference type="ChEBI" id="CHEBI:456216"/>
        <dbReference type="EC" id="2.7.2.8"/>
    </reaction>
</comment>
<dbReference type="AlphaFoldDB" id="A0A060R8Y0"/>
<keyword evidence="4 9" id="KW-0808">Transferase</keyword>